<reference evidence="2 3" key="1">
    <citation type="submission" date="2019-01" db="EMBL/GenBank/DDBJ databases">
        <title>Genomes sequencing and comparative genomics of infectious freshwater microsporidia, Cucumispora dikerogammari and Thelohania contejeani.</title>
        <authorList>
            <person name="Cormier A."/>
            <person name="Giraud I."/>
            <person name="Wattier R."/>
            <person name="Teixeira M."/>
            <person name="Grandjean F."/>
            <person name="Rigaud T."/>
            <person name="Cordaux R."/>
        </authorList>
    </citation>
    <scope>NUCLEOTIDE SEQUENCE [LARGE SCALE GENOMIC DNA]</scope>
    <source>
        <strain evidence="2">T1</strain>
        <tissue evidence="2">Spores</tissue>
    </source>
</reference>
<organism evidence="2 3">
    <name type="scientific">Astathelohania contejeani</name>
    <dbReference type="NCBI Taxonomy" id="164912"/>
    <lineage>
        <taxon>Eukaryota</taxon>
        <taxon>Fungi</taxon>
        <taxon>Fungi incertae sedis</taxon>
        <taxon>Microsporidia</taxon>
        <taxon>Astathelohaniidae</taxon>
        <taxon>Astathelohania</taxon>
    </lineage>
</organism>
<protein>
    <submittedName>
        <fullName evidence="2">Uncharacterized protein</fullName>
    </submittedName>
</protein>
<proteinExistence type="predicted"/>
<name>A0ABQ7HX71_9MICR</name>
<accession>A0ABQ7HX71</accession>
<dbReference type="Proteomes" id="UP001516464">
    <property type="component" value="Unassembled WGS sequence"/>
</dbReference>
<gene>
    <name evidence="2" type="ORF">TCON_2075</name>
</gene>
<comment type="caution">
    <text evidence="2">The sequence shown here is derived from an EMBL/GenBank/DDBJ whole genome shotgun (WGS) entry which is preliminary data.</text>
</comment>
<evidence type="ECO:0000256" key="1">
    <source>
        <dbReference type="SAM" id="MobiDB-lite"/>
    </source>
</evidence>
<feature type="region of interest" description="Disordered" evidence="1">
    <location>
        <begin position="329"/>
        <end position="358"/>
    </location>
</feature>
<keyword evidence="3" id="KW-1185">Reference proteome</keyword>
<evidence type="ECO:0000313" key="3">
    <source>
        <dbReference type="Proteomes" id="UP001516464"/>
    </source>
</evidence>
<evidence type="ECO:0000313" key="2">
    <source>
        <dbReference type="EMBL" id="KAF7682707.1"/>
    </source>
</evidence>
<dbReference type="EMBL" id="SBIQ01000197">
    <property type="protein sequence ID" value="KAF7682707.1"/>
    <property type="molecule type" value="Genomic_DNA"/>
</dbReference>
<sequence length="358" mass="42623">MEEITTCFEYCGFKCLCNPNFRLEYFEKMTSTLLPFPTLTIGNVKTFLEHVYGRENLNQLIWFLSSKIINSKRILVWRLLKLKFCSGCNDDEDHVSERISSSKEFIGSLRILSTSPPLIQYFNNRGCELLKIKSKSDNFVATVAYYLYGALSDDEIPLCNNNHKCFCNQSYRWNYFISLLKPFLKENQKLLHCKIEDTIQFIYGEKPVFLTVKYQKYQHYPYAKYQLRILISNIKFRCIQGQCTVSILYDEDKSFMKIEFWDVYGNILPTSWFKLFDDYYKSTVITPIMLLTFVSHYYYFVYMDCEVPMYCCFFKWMISKEQNSNEEYIDSSDYNSRNEETDNDSEEVVLNNSSDETY</sequence>